<sequence>MLQSSRLLWLAVLITLWVSSDENTFDLLQISNINRKTIGAKLFRGPDPAIPAYRFIRFDHIPPFKPEKLKKIVKLIRQNEGFILSATLRQDRQSRGTILALEGPGISERQFEIISNGRANTLDLIYWVDGFQNVISLEDVDLADSQWKNLTVQVTGENYNLYVGCDLIDSFILEEPFYEQLKAENSRMYVAKGSIRENHFRVGNLTLYIQLFFFLLLQLAEVNTINESTEILHLSPAVTTEYVGEKTEKKAEFCDRSCEELGTMFTELTGLRIVVNNLADNLQKVSEENQIMWELIGPNKTLKNQSVCWQDGRVFADSESWIVDSCTKCTCQDSKIVCHQITCPPVSCADPSFIEGECCPVCSHSDDSEEGWSPWSDWTKCSVTCGSGTQMRGRSCDVTRSACTGPHIQTRMCSFKKCDHRIRQDGGWSHWSPWSSCSVTCGVGNITRIRLCNSPIPQMGGKNCAGNGRETEKCEKAPCPVNGQWGPWSPWSACTVTCGGGIRERSRLCNSPEPQYGGKPCVGDTKQHDMCNKRDCPIDGCLSNPCFPGAECNSYPDGSWSCGPCPAGFLGNGTVCEDLDECIAVSDVCFKVNQIHRCVNTNPGFHCLPCPLRYKGSQPYGVGLEVAKTEKQVCEPENPCKDKTHSCHKSAECIYLGHFSDPMYKCECRTGYAGDGHICGEDSDLDGWPNNNLVCAANATYHCVKVGEHICRPHCDEVALLYKTGLETDADNDLVGDQCDNNEDIDEDGHQNNQDNCPYIPNANQADHDKDGKGDACDPDDDNDGIPDDRDNCRLRYNPEQEDSDGDGRGDICKDDFDNDNVPDIFDVCPENNAISETDFRKFQMVPLDPKGTAQIDPNWVIRHQGKELVQTANSDPGIAVGYDEFSSVDFSGTFYVNTDRDDDYAGFVFGYQSSSRFYVLMWKQVTQTYWEDKPTRAYGYSGVSLKVVNSTTGTGEHLRNALWHTGNTPGQVRTLWHDPKNIGWKDYTAYRWHLIHRPKTGLIKVLVYEGKQVMVDSGPIYDTTFAGGRLGLFVFSQEMVYFSDLKYECRG</sequence>
<feature type="region of interest" description="Disordered" evidence="13">
    <location>
        <begin position="732"/>
        <end position="815"/>
    </location>
</feature>
<accession>A0A8C9EX81</accession>
<dbReference type="InterPro" id="IPR000884">
    <property type="entry name" value="TSP1_rpt"/>
</dbReference>
<dbReference type="Proteomes" id="UP000694428">
    <property type="component" value="Unplaced"/>
</dbReference>
<dbReference type="PROSITE" id="PS51236">
    <property type="entry name" value="TSP_CTER"/>
    <property type="match status" value="1"/>
</dbReference>
<name>A0A8C9EX81_PAVCR</name>
<dbReference type="SUPFAM" id="SSF57196">
    <property type="entry name" value="EGF/Laminin"/>
    <property type="match status" value="1"/>
</dbReference>
<dbReference type="Gene3D" id="2.60.120.200">
    <property type="match status" value="2"/>
</dbReference>
<evidence type="ECO:0000256" key="5">
    <source>
        <dbReference type="ARBA" id="ARBA00022737"/>
    </source>
</evidence>
<keyword evidence="2 11" id="KW-0245">EGF-like domain</keyword>
<keyword evidence="3" id="KW-0358">Heparin-binding</keyword>
<dbReference type="Pfam" id="PF00093">
    <property type="entry name" value="VWC"/>
    <property type="match status" value="1"/>
</dbReference>
<evidence type="ECO:0000259" key="16">
    <source>
        <dbReference type="PROSITE" id="PS50184"/>
    </source>
</evidence>
<evidence type="ECO:0000313" key="19">
    <source>
        <dbReference type="Proteomes" id="UP000694428"/>
    </source>
</evidence>
<dbReference type="InterPro" id="IPR013320">
    <property type="entry name" value="ConA-like_dom_sf"/>
</dbReference>
<dbReference type="InterPro" id="IPR003367">
    <property type="entry name" value="Thrombospondin_3-like_rpt"/>
</dbReference>
<reference evidence="18" key="1">
    <citation type="submission" date="2025-08" db="UniProtKB">
        <authorList>
            <consortium name="Ensembl"/>
        </authorList>
    </citation>
    <scope>IDENTIFICATION</scope>
</reference>
<feature type="domain" description="TSP C-terminal" evidence="17">
    <location>
        <begin position="841"/>
        <end position="1052"/>
    </location>
</feature>
<evidence type="ECO:0000256" key="11">
    <source>
        <dbReference type="PROSITE-ProRule" id="PRU00076"/>
    </source>
</evidence>
<dbReference type="SMART" id="SM00214">
    <property type="entry name" value="VWC"/>
    <property type="match status" value="1"/>
</dbReference>
<dbReference type="FunFam" id="2.60.120.200:FF:000009">
    <property type="entry name" value="Thrombospondin 1"/>
    <property type="match status" value="1"/>
</dbReference>
<keyword evidence="9" id="KW-0325">Glycoprotein</keyword>
<dbReference type="PRINTS" id="PR01705">
    <property type="entry name" value="TSP1REPEAT"/>
</dbReference>
<feature type="compositionally biased region" description="Acidic residues" evidence="13">
    <location>
        <begin position="777"/>
        <end position="786"/>
    </location>
</feature>
<evidence type="ECO:0000256" key="13">
    <source>
        <dbReference type="SAM" id="MobiDB-lite"/>
    </source>
</evidence>
<feature type="compositionally biased region" description="Basic and acidic residues" evidence="13">
    <location>
        <begin position="787"/>
        <end position="799"/>
    </location>
</feature>
<dbReference type="SUPFAM" id="SSF57603">
    <property type="entry name" value="FnI-like domain"/>
    <property type="match status" value="1"/>
</dbReference>
<dbReference type="GO" id="GO:0005509">
    <property type="term" value="F:calcium ion binding"/>
    <property type="evidence" value="ECO:0007669"/>
    <property type="project" value="UniProtKB-UniRule"/>
</dbReference>
<dbReference type="Pfam" id="PF12947">
    <property type="entry name" value="EGF_3"/>
    <property type="match status" value="1"/>
</dbReference>
<dbReference type="FunFam" id="2.10.25.10:FF:000070">
    <property type="entry name" value="Thrombospondin 2"/>
    <property type="match status" value="1"/>
</dbReference>
<keyword evidence="5" id="KW-0677">Repeat</keyword>
<dbReference type="Gene3D" id="2.20.100.10">
    <property type="entry name" value="Thrombospondin type-1 (TSP1) repeat"/>
    <property type="match status" value="3"/>
</dbReference>
<feature type="compositionally biased region" description="Acidic residues" evidence="13">
    <location>
        <begin position="732"/>
        <end position="747"/>
    </location>
</feature>
<dbReference type="SMART" id="SM00210">
    <property type="entry name" value="TSPN"/>
    <property type="match status" value="1"/>
</dbReference>
<dbReference type="PANTHER" id="PTHR10199">
    <property type="entry name" value="THROMBOSPONDIN"/>
    <property type="match status" value="1"/>
</dbReference>
<evidence type="ECO:0000313" key="18">
    <source>
        <dbReference type="Ensembl" id="ENSPSTP00000007304.1"/>
    </source>
</evidence>
<dbReference type="SMART" id="SM00179">
    <property type="entry name" value="EGF_CA"/>
    <property type="match status" value="2"/>
</dbReference>
<dbReference type="SMART" id="SM00181">
    <property type="entry name" value="EGF"/>
    <property type="match status" value="3"/>
</dbReference>
<keyword evidence="19" id="KW-1185">Reference proteome</keyword>
<dbReference type="FunFam" id="2.20.100.10:FF:000004">
    <property type="entry name" value="Adhesion G protein-coupled receptor B2"/>
    <property type="match status" value="1"/>
</dbReference>
<dbReference type="InterPro" id="IPR000742">
    <property type="entry name" value="EGF"/>
</dbReference>
<reference evidence="18" key="2">
    <citation type="submission" date="2025-09" db="UniProtKB">
        <authorList>
            <consortium name="Ensembl"/>
        </authorList>
    </citation>
    <scope>IDENTIFICATION</scope>
</reference>
<dbReference type="InterPro" id="IPR036383">
    <property type="entry name" value="TSP1_rpt_sf"/>
</dbReference>
<dbReference type="Pfam" id="PF00090">
    <property type="entry name" value="TSP_1"/>
    <property type="match status" value="3"/>
</dbReference>
<dbReference type="PROSITE" id="PS50184">
    <property type="entry name" value="VWFC_2"/>
    <property type="match status" value="1"/>
</dbReference>
<dbReference type="AlphaFoldDB" id="A0A8C9EX81"/>
<keyword evidence="8" id="KW-1015">Disulfide bond</keyword>
<dbReference type="PROSITE" id="PS50092">
    <property type="entry name" value="TSP1"/>
    <property type="match status" value="3"/>
</dbReference>
<dbReference type="SUPFAM" id="SSF49899">
    <property type="entry name" value="Concanavalin A-like lectins/glucanases"/>
    <property type="match status" value="2"/>
</dbReference>
<feature type="repeat" description="TSP type-3" evidence="12">
    <location>
        <begin position="766"/>
        <end position="801"/>
    </location>
</feature>
<dbReference type="Gene3D" id="2.10.25.10">
    <property type="entry name" value="Laminin"/>
    <property type="match status" value="3"/>
</dbReference>
<evidence type="ECO:0000256" key="12">
    <source>
        <dbReference type="PROSITE-ProRule" id="PRU00634"/>
    </source>
</evidence>
<dbReference type="InterPro" id="IPR001007">
    <property type="entry name" value="VWF_dom"/>
</dbReference>
<evidence type="ECO:0000256" key="9">
    <source>
        <dbReference type="ARBA" id="ARBA00023180"/>
    </source>
</evidence>
<dbReference type="GO" id="GO:0007155">
    <property type="term" value="P:cell adhesion"/>
    <property type="evidence" value="ECO:0007669"/>
    <property type="project" value="UniProtKB-KW"/>
</dbReference>
<dbReference type="GO" id="GO:0005576">
    <property type="term" value="C:extracellular region"/>
    <property type="evidence" value="ECO:0007669"/>
    <property type="project" value="InterPro"/>
</dbReference>
<dbReference type="GO" id="GO:0008201">
    <property type="term" value="F:heparin binding"/>
    <property type="evidence" value="ECO:0007669"/>
    <property type="project" value="UniProtKB-KW"/>
</dbReference>
<keyword evidence="4 14" id="KW-0732">Signal</keyword>
<dbReference type="SMART" id="SM00209">
    <property type="entry name" value="TSP1"/>
    <property type="match status" value="3"/>
</dbReference>
<protein>
    <recommendedName>
        <fullName evidence="10">Thrombospondin-2</fullName>
    </recommendedName>
</protein>
<evidence type="ECO:0000259" key="15">
    <source>
        <dbReference type="PROSITE" id="PS50026"/>
    </source>
</evidence>
<dbReference type="FunFam" id="4.10.1080.10:FF:000001">
    <property type="entry name" value="Thrombospondin 3"/>
    <property type="match status" value="1"/>
</dbReference>
<evidence type="ECO:0000256" key="14">
    <source>
        <dbReference type="SAM" id="SignalP"/>
    </source>
</evidence>
<dbReference type="PROSITE" id="PS01186">
    <property type="entry name" value="EGF_2"/>
    <property type="match status" value="1"/>
</dbReference>
<evidence type="ECO:0000259" key="17">
    <source>
        <dbReference type="PROSITE" id="PS51236"/>
    </source>
</evidence>
<dbReference type="Pfam" id="PF05735">
    <property type="entry name" value="TSP_C"/>
    <property type="match status" value="1"/>
</dbReference>
<dbReference type="PANTHER" id="PTHR10199:SF10">
    <property type="entry name" value="THROMBOSPONDIN-2"/>
    <property type="match status" value="1"/>
</dbReference>
<evidence type="ECO:0000256" key="7">
    <source>
        <dbReference type="ARBA" id="ARBA00022889"/>
    </source>
</evidence>
<feature type="chain" id="PRO_5034468896" description="Thrombospondin-2" evidence="14">
    <location>
        <begin position="23"/>
        <end position="1052"/>
    </location>
</feature>
<evidence type="ECO:0000256" key="10">
    <source>
        <dbReference type="ARBA" id="ARBA00072400"/>
    </source>
</evidence>
<dbReference type="GO" id="GO:0016525">
    <property type="term" value="P:negative regulation of angiogenesis"/>
    <property type="evidence" value="ECO:0007669"/>
    <property type="project" value="TreeGrafter"/>
</dbReference>
<keyword evidence="7" id="KW-0130">Cell adhesion</keyword>
<organism evidence="18 19">
    <name type="scientific">Pavo cristatus</name>
    <name type="common">Indian peafowl</name>
    <name type="synonym">Blue peafowl</name>
    <dbReference type="NCBI Taxonomy" id="9049"/>
    <lineage>
        <taxon>Eukaryota</taxon>
        <taxon>Metazoa</taxon>
        <taxon>Chordata</taxon>
        <taxon>Craniata</taxon>
        <taxon>Vertebrata</taxon>
        <taxon>Euteleostomi</taxon>
        <taxon>Archelosauria</taxon>
        <taxon>Archosauria</taxon>
        <taxon>Dinosauria</taxon>
        <taxon>Saurischia</taxon>
        <taxon>Theropoda</taxon>
        <taxon>Coelurosauria</taxon>
        <taxon>Aves</taxon>
        <taxon>Neognathae</taxon>
        <taxon>Galloanserae</taxon>
        <taxon>Galliformes</taxon>
        <taxon>Phasianidae</taxon>
        <taxon>Phasianinae</taxon>
        <taxon>Pavo</taxon>
    </lineage>
</organism>
<dbReference type="InterPro" id="IPR024731">
    <property type="entry name" value="NELL2-like_EGF"/>
</dbReference>
<dbReference type="PROSITE" id="PS51234">
    <property type="entry name" value="TSP3"/>
    <property type="match status" value="2"/>
</dbReference>
<dbReference type="FunFam" id="2.10.25.10:FF:000025">
    <property type="entry name" value="Thrombospondin 3"/>
    <property type="match status" value="1"/>
</dbReference>
<feature type="repeat" description="TSP type-3" evidence="12">
    <location>
        <begin position="802"/>
        <end position="837"/>
    </location>
</feature>
<feature type="domain" description="EGF-like" evidence="15">
    <location>
        <begin position="636"/>
        <end position="680"/>
    </location>
</feature>
<dbReference type="SUPFAM" id="SSF103647">
    <property type="entry name" value="TSP type-3 repeat"/>
    <property type="match status" value="1"/>
</dbReference>
<dbReference type="InterPro" id="IPR008859">
    <property type="entry name" value="Thrombospondin_C"/>
</dbReference>
<evidence type="ECO:0000256" key="4">
    <source>
        <dbReference type="ARBA" id="ARBA00022729"/>
    </source>
</evidence>
<comment type="similarity">
    <text evidence="1">Belongs to the thrombospondin family.</text>
</comment>
<dbReference type="InterPro" id="IPR048287">
    <property type="entry name" value="TSPN-like_N"/>
</dbReference>
<evidence type="ECO:0000256" key="2">
    <source>
        <dbReference type="ARBA" id="ARBA00022536"/>
    </source>
</evidence>
<evidence type="ECO:0000256" key="6">
    <source>
        <dbReference type="ARBA" id="ARBA00022837"/>
    </source>
</evidence>
<comment type="caution">
    <text evidence="11">Lacks conserved residue(s) required for the propagation of feature annotation.</text>
</comment>
<dbReference type="PROSITE" id="PS01208">
    <property type="entry name" value="VWFC_1"/>
    <property type="match status" value="1"/>
</dbReference>
<feature type="compositionally biased region" description="Basic and acidic residues" evidence="13">
    <location>
        <begin position="766"/>
        <end position="776"/>
    </location>
</feature>
<dbReference type="FunFam" id="2.20.100.10:FF:000007">
    <property type="entry name" value="Thrombospondin 1"/>
    <property type="match status" value="2"/>
</dbReference>
<dbReference type="InterPro" id="IPR028974">
    <property type="entry name" value="TSP_type-3_rpt"/>
</dbReference>
<dbReference type="InterPro" id="IPR001881">
    <property type="entry name" value="EGF-like_Ca-bd_dom"/>
</dbReference>
<feature type="domain" description="VWFC" evidence="16">
    <location>
        <begin position="306"/>
        <end position="363"/>
    </location>
</feature>
<dbReference type="FunFam" id="2.60.120.200:FF:000067">
    <property type="entry name" value="Thrombospondin 2"/>
    <property type="match status" value="1"/>
</dbReference>
<evidence type="ECO:0000256" key="1">
    <source>
        <dbReference type="ARBA" id="ARBA00009456"/>
    </source>
</evidence>
<proteinExistence type="inferred from homology"/>
<evidence type="ECO:0000256" key="3">
    <source>
        <dbReference type="ARBA" id="ARBA00022674"/>
    </source>
</evidence>
<dbReference type="FunFam" id="2.10.25.10:FF:000027">
    <property type="entry name" value="Thrombospondin 3"/>
    <property type="match status" value="1"/>
</dbReference>
<keyword evidence="6 12" id="KW-0106">Calcium</keyword>
<evidence type="ECO:0000256" key="8">
    <source>
        <dbReference type="ARBA" id="ARBA00023157"/>
    </source>
</evidence>
<feature type="signal peptide" evidence="14">
    <location>
        <begin position="1"/>
        <end position="22"/>
    </location>
</feature>
<dbReference type="Pfam" id="PF02412">
    <property type="entry name" value="TSP_3"/>
    <property type="match status" value="3"/>
</dbReference>
<feature type="compositionally biased region" description="Basic and acidic residues" evidence="13">
    <location>
        <begin position="806"/>
        <end position="815"/>
    </location>
</feature>
<dbReference type="Ensembl" id="ENSPSTT00000007662.1">
    <property type="protein sequence ID" value="ENSPSTP00000007304.1"/>
    <property type="gene ID" value="ENSPSTG00000005107.1"/>
</dbReference>
<dbReference type="SUPFAM" id="SSF82895">
    <property type="entry name" value="TSP-1 type 1 repeat"/>
    <property type="match status" value="3"/>
</dbReference>
<dbReference type="InterPro" id="IPR017897">
    <property type="entry name" value="Thrombospondin_3_rpt"/>
</dbReference>
<dbReference type="Gene3D" id="6.20.200.20">
    <property type="match status" value="1"/>
</dbReference>
<dbReference type="PROSITE" id="PS50026">
    <property type="entry name" value="EGF_3"/>
    <property type="match status" value="1"/>
</dbReference>
<dbReference type="Gene3D" id="4.10.1080.10">
    <property type="entry name" value="TSP type-3 repeat"/>
    <property type="match status" value="1"/>
</dbReference>